<accession>A0A5S4YM51</accession>
<gene>
    <name evidence="1" type="ORF">FXV83_16250</name>
</gene>
<sequence length="64" mass="7434">MAGLGQHDTIIGYRVDELRRLLALRDEVMHVLRPGADRPRRIAEYLSQRHLARRFKSVEPANDP</sequence>
<dbReference type="RefSeq" id="WP_148740420.1">
    <property type="nucleotide sequence ID" value="NZ_VSTH01000051.1"/>
</dbReference>
<evidence type="ECO:0000313" key="2">
    <source>
        <dbReference type="Proteomes" id="UP000324797"/>
    </source>
</evidence>
<name>A0A5S4YM51_9BRAD</name>
<dbReference type="AlphaFoldDB" id="A0A5S4YM51"/>
<organism evidence="1 2">
    <name type="scientific">Bradyrhizobium hipponense</name>
    <dbReference type="NCBI Taxonomy" id="2605638"/>
    <lineage>
        <taxon>Bacteria</taxon>
        <taxon>Pseudomonadati</taxon>
        <taxon>Pseudomonadota</taxon>
        <taxon>Alphaproteobacteria</taxon>
        <taxon>Hyphomicrobiales</taxon>
        <taxon>Nitrobacteraceae</taxon>
        <taxon>Bradyrhizobium</taxon>
    </lineage>
</organism>
<dbReference type="EMBL" id="VSTH01000051">
    <property type="protein sequence ID" value="TYO65486.1"/>
    <property type="molecule type" value="Genomic_DNA"/>
</dbReference>
<dbReference type="Proteomes" id="UP000324797">
    <property type="component" value="Unassembled WGS sequence"/>
</dbReference>
<protein>
    <submittedName>
        <fullName evidence="1">Uncharacterized protein</fullName>
    </submittedName>
</protein>
<keyword evidence="2" id="KW-1185">Reference proteome</keyword>
<proteinExistence type="predicted"/>
<evidence type="ECO:0000313" key="1">
    <source>
        <dbReference type="EMBL" id="TYO65486.1"/>
    </source>
</evidence>
<reference evidence="1 2" key="1">
    <citation type="submission" date="2019-08" db="EMBL/GenBank/DDBJ databases">
        <title>Bradyrhizobium hipponensis sp. nov., a rhizobium isolated from a Lupinus angustifolius root nodule in Tunisia.</title>
        <authorList>
            <person name="Off K."/>
            <person name="Rejili M."/>
            <person name="Mars M."/>
            <person name="Brachmann A."/>
            <person name="Marin M."/>
        </authorList>
    </citation>
    <scope>NUCLEOTIDE SEQUENCE [LARGE SCALE GENOMIC DNA]</scope>
    <source>
        <strain evidence="2">aSej3</strain>
    </source>
</reference>
<comment type="caution">
    <text evidence="1">The sequence shown here is derived from an EMBL/GenBank/DDBJ whole genome shotgun (WGS) entry which is preliminary data.</text>
</comment>